<dbReference type="AlphaFoldDB" id="A0A6P7FYM6"/>
<keyword evidence="2" id="KW-0732">Signal</keyword>
<dbReference type="InParanoid" id="A0A6P7FYM6"/>
<dbReference type="EnsemblMetazoa" id="XM_028285883.2">
    <property type="protein sequence ID" value="XP_028141684.1"/>
    <property type="gene ID" value="LOC114335621"/>
</dbReference>
<feature type="chain" id="PRO_5028159465" evidence="2">
    <location>
        <begin position="17"/>
        <end position="159"/>
    </location>
</feature>
<feature type="signal peptide" evidence="2">
    <location>
        <begin position="1"/>
        <end position="16"/>
    </location>
</feature>
<proteinExistence type="predicted"/>
<reference evidence="3" key="2">
    <citation type="submission" date="2025-05" db="UniProtKB">
        <authorList>
            <consortium name="EnsemblMetazoa"/>
        </authorList>
    </citation>
    <scope>IDENTIFICATION</scope>
</reference>
<protein>
    <submittedName>
        <fullName evidence="5">Uncharacterized protein LOC114335621</fullName>
    </submittedName>
</protein>
<dbReference type="Proteomes" id="UP001652700">
    <property type="component" value="Unplaced"/>
</dbReference>
<accession>A0A6P7FYM6</accession>
<reference evidence="5" key="1">
    <citation type="submission" date="2025-04" db="UniProtKB">
        <authorList>
            <consortium name="RefSeq"/>
        </authorList>
    </citation>
    <scope>IDENTIFICATION</scope>
    <source>
        <tissue evidence="5">Whole insect</tissue>
    </source>
</reference>
<name>A0A6P7FYM6_DIAVI</name>
<gene>
    <name evidence="5" type="primary">LOC114335621</name>
</gene>
<sequence length="159" mass="17424">MIFFIFASVLIASTTAQNRPSFAGLSPKGVPDVAARFKPGGALYNPPQDLGTRFGSADAAPERTPVDFNVGLKNRINTWPEENKPFWYVNAEAIQKHIGASPNRGTNSNGNQVFESRFGSGSSQSGPEVAGHSFNIIINNQWKTYVYDPITDAWYAKRN</sequence>
<dbReference type="OrthoDB" id="6612236at2759"/>
<dbReference type="GeneID" id="114335621"/>
<dbReference type="RefSeq" id="XP_028141684.1">
    <property type="nucleotide sequence ID" value="XM_028285883.1"/>
</dbReference>
<evidence type="ECO:0000256" key="2">
    <source>
        <dbReference type="SAM" id="SignalP"/>
    </source>
</evidence>
<evidence type="ECO:0000313" key="4">
    <source>
        <dbReference type="Proteomes" id="UP001652700"/>
    </source>
</evidence>
<evidence type="ECO:0000313" key="3">
    <source>
        <dbReference type="EnsemblMetazoa" id="XP_028141684.1"/>
    </source>
</evidence>
<evidence type="ECO:0000313" key="5">
    <source>
        <dbReference type="RefSeq" id="XP_028141684.1"/>
    </source>
</evidence>
<feature type="compositionally biased region" description="Polar residues" evidence="1">
    <location>
        <begin position="103"/>
        <end position="126"/>
    </location>
</feature>
<keyword evidence="4" id="KW-1185">Reference proteome</keyword>
<evidence type="ECO:0000256" key="1">
    <source>
        <dbReference type="SAM" id="MobiDB-lite"/>
    </source>
</evidence>
<dbReference type="KEGG" id="dvv:114335621"/>
<feature type="region of interest" description="Disordered" evidence="1">
    <location>
        <begin position="100"/>
        <end position="126"/>
    </location>
</feature>
<organism evidence="5">
    <name type="scientific">Diabrotica virgifera virgifera</name>
    <name type="common">western corn rootworm</name>
    <dbReference type="NCBI Taxonomy" id="50390"/>
    <lineage>
        <taxon>Eukaryota</taxon>
        <taxon>Metazoa</taxon>
        <taxon>Ecdysozoa</taxon>
        <taxon>Arthropoda</taxon>
        <taxon>Hexapoda</taxon>
        <taxon>Insecta</taxon>
        <taxon>Pterygota</taxon>
        <taxon>Neoptera</taxon>
        <taxon>Endopterygota</taxon>
        <taxon>Coleoptera</taxon>
        <taxon>Polyphaga</taxon>
        <taxon>Cucujiformia</taxon>
        <taxon>Chrysomeloidea</taxon>
        <taxon>Chrysomelidae</taxon>
        <taxon>Galerucinae</taxon>
        <taxon>Diabroticina</taxon>
        <taxon>Diabroticites</taxon>
        <taxon>Diabrotica</taxon>
    </lineage>
</organism>